<dbReference type="Proteomes" id="UP000238206">
    <property type="component" value="Unassembled WGS sequence"/>
</dbReference>
<keyword evidence="2" id="KW-0238">DNA-binding</keyword>
<dbReference type="GO" id="GO:0042026">
    <property type="term" value="P:protein refolding"/>
    <property type="evidence" value="ECO:0007669"/>
    <property type="project" value="TreeGrafter"/>
</dbReference>
<dbReference type="FunFam" id="2.60.260.20:FF:000013">
    <property type="entry name" value="DnaJ subfamily B member 11"/>
    <property type="match status" value="1"/>
</dbReference>
<dbReference type="SUPFAM" id="SSF46565">
    <property type="entry name" value="Chaperone J-domain"/>
    <property type="match status" value="1"/>
</dbReference>
<dbReference type="PANTHER" id="PTHR43096">
    <property type="entry name" value="DNAJ HOMOLOG 1, MITOCHONDRIAL-RELATED"/>
    <property type="match status" value="1"/>
</dbReference>
<evidence type="ECO:0000256" key="3">
    <source>
        <dbReference type="ARBA" id="ARBA00023186"/>
    </source>
</evidence>
<sequence>MEYKDYYEVLGLARDATQDDIKRAYRKLARKYHPDVSKHQDAEANFKEVGQAYEVLKDPEKRAAYDRLGAGWHGGDAFHPQPNWDEGFEFSGTGAPPDFDDYLASIFAAGRARQDRPLNAGRDHHAKLVVDLEDAYRGAQRVISLSVPVVDPQGHVRLQPRTLNVAIPKGIRAGQFIRLAGQGGAAHGGGAPGDLYLEIVFRDHPRFQVDDRDVTVDLPVAPWEAALGATVTTPTPDGEVAVTVPGNSPSGRRLRLKGKGIPGDPPGNLYVKLNIVLPPADSERSKAAYDTMRQSFDFDPRAHFYG</sequence>
<dbReference type="InterPro" id="IPR008971">
    <property type="entry name" value="HSP40/DnaJ_pept-bd"/>
</dbReference>
<evidence type="ECO:0000313" key="5">
    <source>
        <dbReference type="EMBL" id="PQP20282.1"/>
    </source>
</evidence>
<comment type="caution">
    <text evidence="5">The sequence shown here is derived from an EMBL/GenBank/DDBJ whole genome shotgun (WGS) entry which is preliminary data.</text>
</comment>
<feature type="domain" description="J" evidence="4">
    <location>
        <begin position="5"/>
        <end position="69"/>
    </location>
</feature>
<dbReference type="RefSeq" id="WP_105390214.1">
    <property type="nucleotide sequence ID" value="NZ_PUIQ01000006.1"/>
</dbReference>
<dbReference type="GO" id="GO:0051082">
    <property type="term" value="F:unfolded protein binding"/>
    <property type="evidence" value="ECO:0007669"/>
    <property type="project" value="InterPro"/>
</dbReference>
<dbReference type="InterPro" id="IPR002939">
    <property type="entry name" value="DnaJ_C"/>
</dbReference>
<dbReference type="CDD" id="cd10747">
    <property type="entry name" value="DnaJ_C"/>
    <property type="match status" value="1"/>
</dbReference>
<dbReference type="InterPro" id="IPR036869">
    <property type="entry name" value="J_dom_sf"/>
</dbReference>
<dbReference type="Pfam" id="PF01556">
    <property type="entry name" value="DnaJ_C"/>
    <property type="match status" value="1"/>
</dbReference>
<dbReference type="GO" id="GO:0003677">
    <property type="term" value="F:DNA binding"/>
    <property type="evidence" value="ECO:0007669"/>
    <property type="project" value="UniProtKB-KW"/>
</dbReference>
<dbReference type="SUPFAM" id="SSF49493">
    <property type="entry name" value="HSP40/DnaJ peptide-binding domain"/>
    <property type="match status" value="2"/>
</dbReference>
<dbReference type="GO" id="GO:0005737">
    <property type="term" value="C:cytoplasm"/>
    <property type="evidence" value="ECO:0007669"/>
    <property type="project" value="TreeGrafter"/>
</dbReference>
<evidence type="ECO:0000313" key="6">
    <source>
        <dbReference type="Proteomes" id="UP000238206"/>
    </source>
</evidence>
<dbReference type="CDD" id="cd06257">
    <property type="entry name" value="DnaJ"/>
    <property type="match status" value="1"/>
</dbReference>
<dbReference type="PANTHER" id="PTHR43096:SF52">
    <property type="entry name" value="DNAJ HOMOLOG 1, MITOCHONDRIAL-RELATED"/>
    <property type="match status" value="1"/>
</dbReference>
<keyword evidence="1" id="KW-0963">Cytoplasm</keyword>
<dbReference type="PRINTS" id="PR00625">
    <property type="entry name" value="JDOMAIN"/>
</dbReference>
<proteinExistence type="predicted"/>
<dbReference type="Pfam" id="PF00226">
    <property type="entry name" value="DnaJ"/>
    <property type="match status" value="1"/>
</dbReference>
<evidence type="ECO:0000256" key="2">
    <source>
        <dbReference type="ARBA" id="ARBA00023125"/>
    </source>
</evidence>
<dbReference type="FunFam" id="2.60.260.20:FF:000008">
    <property type="entry name" value="Curved DNA-binding protein"/>
    <property type="match status" value="1"/>
</dbReference>
<dbReference type="EMBL" id="PUIQ01000006">
    <property type="protein sequence ID" value="PQP20282.1"/>
    <property type="molecule type" value="Genomic_DNA"/>
</dbReference>
<keyword evidence="3" id="KW-0143">Chaperone</keyword>
<dbReference type="InterPro" id="IPR001623">
    <property type="entry name" value="DnaJ_domain"/>
</dbReference>
<dbReference type="Gene3D" id="2.60.260.20">
    <property type="entry name" value="Urease metallochaperone UreE, N-terminal domain"/>
    <property type="match status" value="2"/>
</dbReference>
<accession>A0A2S8J122</accession>
<name>A0A2S8J122_BURCE</name>
<dbReference type="InterPro" id="IPR018253">
    <property type="entry name" value="DnaJ_domain_CS"/>
</dbReference>
<evidence type="ECO:0000256" key="1">
    <source>
        <dbReference type="ARBA" id="ARBA00022490"/>
    </source>
</evidence>
<organism evidence="5 6">
    <name type="scientific">Burkholderia cepacia</name>
    <name type="common">Pseudomonas cepacia</name>
    <dbReference type="NCBI Taxonomy" id="292"/>
    <lineage>
        <taxon>Bacteria</taxon>
        <taxon>Pseudomonadati</taxon>
        <taxon>Pseudomonadota</taxon>
        <taxon>Betaproteobacteria</taxon>
        <taxon>Burkholderiales</taxon>
        <taxon>Burkholderiaceae</taxon>
        <taxon>Burkholderia</taxon>
        <taxon>Burkholderia cepacia complex</taxon>
    </lineage>
</organism>
<protein>
    <submittedName>
        <fullName evidence="5">Cytochrome C biogenesis protein</fullName>
    </submittedName>
</protein>
<dbReference type="PROSITE" id="PS50076">
    <property type="entry name" value="DNAJ_2"/>
    <property type="match status" value="1"/>
</dbReference>
<reference evidence="5 6" key="1">
    <citation type="submission" date="2018-02" db="EMBL/GenBank/DDBJ databases">
        <title>Draft genome sequencing of Burkholderia cepacia Y14-15.</title>
        <authorList>
            <person name="Zheng B.-X."/>
        </authorList>
    </citation>
    <scope>NUCLEOTIDE SEQUENCE [LARGE SCALE GENOMIC DNA]</scope>
    <source>
        <strain evidence="5 6">Y14-15</strain>
    </source>
</reference>
<dbReference type="SMART" id="SM00271">
    <property type="entry name" value="DnaJ"/>
    <property type="match status" value="1"/>
</dbReference>
<dbReference type="Gene3D" id="1.10.287.110">
    <property type="entry name" value="DnaJ domain"/>
    <property type="match status" value="1"/>
</dbReference>
<dbReference type="PROSITE" id="PS00636">
    <property type="entry name" value="DNAJ_1"/>
    <property type="match status" value="1"/>
</dbReference>
<gene>
    <name evidence="5" type="ORF">C5615_06355</name>
</gene>
<dbReference type="AlphaFoldDB" id="A0A2S8J122"/>
<evidence type="ECO:0000259" key="4">
    <source>
        <dbReference type="PROSITE" id="PS50076"/>
    </source>
</evidence>